<keyword evidence="8" id="KW-0238">DNA-binding</keyword>
<dbReference type="Gene3D" id="3.40.50.300">
    <property type="entry name" value="P-loop containing nucleotide triphosphate hydrolases"/>
    <property type="match status" value="1"/>
</dbReference>
<evidence type="ECO:0000256" key="12">
    <source>
        <dbReference type="ARBA" id="ARBA00076356"/>
    </source>
</evidence>
<evidence type="ECO:0000313" key="18">
    <source>
        <dbReference type="Ensembl" id="ENSSMAP00000057847.1"/>
    </source>
</evidence>
<dbReference type="GO" id="GO:0005634">
    <property type="term" value="C:nucleus"/>
    <property type="evidence" value="ECO:0007669"/>
    <property type="project" value="UniProtKB-SubCell"/>
</dbReference>
<dbReference type="PROSITE" id="PS51192">
    <property type="entry name" value="HELICASE_ATP_BIND_1"/>
    <property type="match status" value="1"/>
</dbReference>
<evidence type="ECO:0000313" key="19">
    <source>
        <dbReference type="Proteomes" id="UP000694558"/>
    </source>
</evidence>
<dbReference type="SMART" id="SM00487">
    <property type="entry name" value="DEXDc"/>
    <property type="match status" value="1"/>
</dbReference>
<evidence type="ECO:0000256" key="5">
    <source>
        <dbReference type="ARBA" id="ARBA00022801"/>
    </source>
</evidence>
<dbReference type="PROSITE" id="PS51194">
    <property type="entry name" value="HELICASE_CTER"/>
    <property type="match status" value="1"/>
</dbReference>
<reference evidence="18" key="2">
    <citation type="submission" date="2025-08" db="UniProtKB">
        <authorList>
            <consortium name="Ensembl"/>
        </authorList>
    </citation>
    <scope>IDENTIFICATION</scope>
</reference>
<accession>A0A8D3DE88</accession>
<protein>
    <recommendedName>
        <fullName evidence="11">DNA excision repair protein ERCC-6</fullName>
    </recommendedName>
    <alternativeName>
        <fullName evidence="12">ATP-dependent helicase ERCC6</fullName>
    </alternativeName>
    <alternativeName>
        <fullName evidence="13">Cockayne syndrome protein CSB</fullName>
    </alternativeName>
</protein>
<dbReference type="InterPro" id="IPR000330">
    <property type="entry name" value="SNF2_N"/>
</dbReference>
<dbReference type="CDD" id="cd21397">
    <property type="entry name" value="cc_ERCC-6_N"/>
    <property type="match status" value="1"/>
</dbReference>
<keyword evidence="10" id="KW-0539">Nucleus</keyword>
<feature type="domain" description="Helicase ATP-binding" evidence="16">
    <location>
        <begin position="501"/>
        <end position="677"/>
    </location>
</feature>
<dbReference type="CDD" id="cd22254">
    <property type="entry name" value="CSB_WHD"/>
    <property type="match status" value="1"/>
</dbReference>
<dbReference type="InterPro" id="IPR014001">
    <property type="entry name" value="Helicase_ATP-bd"/>
</dbReference>
<dbReference type="CDD" id="cd18793">
    <property type="entry name" value="SF2_C_SNF"/>
    <property type="match status" value="1"/>
</dbReference>
<feature type="coiled-coil region" evidence="14">
    <location>
        <begin position="149"/>
        <end position="183"/>
    </location>
</feature>
<evidence type="ECO:0000256" key="3">
    <source>
        <dbReference type="ARBA" id="ARBA00022741"/>
    </source>
</evidence>
<dbReference type="GO" id="GO:0008094">
    <property type="term" value="F:ATP-dependent activity, acting on DNA"/>
    <property type="evidence" value="ECO:0007669"/>
    <property type="project" value="TreeGrafter"/>
</dbReference>
<sequence length="1348" mass="152390">MPVEGSEDHVPSSLSSPASAALTPGGTEDDGAAGGGSASLNVLSSVLRAAGKKSGALLQIDRQRIRAAFASSGADELEGLGVAVYDQDVLEQGVLQQVDEAIQEASQAAAKAEAEKEYQSVLDDVRSVTSSLKHINKIIEQLSPYAASSKDISRKVESVKRQKENKEKQLKKVRAKQKRLQAILGGEDTQRVEAELLAEDDGEEAGPSTLGSMLMPAQETEWEELIRTGHMTPFGTRIPQKEVKKEPRKLMLAEDSAFDQYLTDQAKLATERKRVPLLKKKRQSGLSPDKQAGVKTNRTVSPKDKKLKKRIRKLQISALKVHPKARPKAVPQLPKSKRKHQTEGEESQSDGSEYLPTDETIDPDQEDREAMEEGFGEDDDDEDEDYELKPYKRKTEGRARKKAKKKEDSGEEYCPESSEEEEDGEKNGKLKTFKDDGDVDYYRQRIRRWKRQRLREREEKRERGEELTDDSDAEFDEGFKVPGFLWKKLYKYQQTGVRWLWELHCQQAGGILGDEMGLGKTIQVISFLAGLSYSKLRTRGCNYRYVGLGPTVIVCPATVMHQWVKEFHTWWPPFRVAVLHETGSFTSSKERLIPEIASCHGILITSYSAVRNLQDALQRYDWHYIILDEGHKIRNPNAGVTTACKQFRTPHRFILSGSPMQNNLKELWSLFDFVFPGKLGMLPVFMEQFSVPITMGGYSNASPVQVQTAFKCACVLRDTINPYLLRRMKADVKANLSLPDKNEQVLFCKLTEDQRQVYQGFLDSKEVYQILNGDMQVFSGLIALRKMCNHPDLFSGGPRILRGIPEDQLTEEEQFGFWKRSGKLIVVESLLRLWFKQSHRVLLFSQSRQMLHILEVFVRENNYSYLKMDGTTPIASRQPLVARYNEDKSIFIFLLTTKVGGLGVNLTGANRVIIYDPDWNPSTDTQARERAWRIGQKQQVTIYRLLTAGTIEEKIYHRQIFKQFLTNRVLKDPKQRRFFKSNDIYELFTLSDPDGAQGTETSAIFAGISLAYYKISDTPNISTNTQHTEEKSRDCDAAEPAGNNSTSSHRHRRKDSALTSPQKHREKRKHCDSADSDKRAHRKRKHSQGARFEGQRISHLVKKRSFNKAENEDNETEDEKKSDDYVLAKLFKKSGIHSVMQHDTIMEASNPDYVLVEAEANRVAKDALKALKVSRQQCRLPYNRPPPPPARKRFGQKKNSLLVAPSSLSKKPGAGAHFSGEGAEGNSNSTPLSSSSLLVKMKARNHLSMPSGQREEAGEDEDGSGAPVRGSPPPPPTEHDELLVDVRNFIAFQATVDGQATTQEVLGYFKPRLTKQQAPVFRELLRSVCDFHRTSGQDGIWKLKEHFR</sequence>
<dbReference type="FunFam" id="3.40.50.10810:FF:000042">
    <property type="entry name" value="SNF2 family helicase-like protein"/>
    <property type="match status" value="1"/>
</dbReference>
<keyword evidence="5" id="KW-0378">Hydrolase</keyword>
<dbReference type="GO" id="GO:0004386">
    <property type="term" value="F:helicase activity"/>
    <property type="evidence" value="ECO:0007669"/>
    <property type="project" value="UniProtKB-KW"/>
</dbReference>
<organism evidence="18 19">
    <name type="scientific">Scophthalmus maximus</name>
    <name type="common">Turbot</name>
    <name type="synonym">Psetta maxima</name>
    <dbReference type="NCBI Taxonomy" id="52904"/>
    <lineage>
        <taxon>Eukaryota</taxon>
        <taxon>Metazoa</taxon>
        <taxon>Chordata</taxon>
        <taxon>Craniata</taxon>
        <taxon>Vertebrata</taxon>
        <taxon>Euteleostomi</taxon>
        <taxon>Actinopterygii</taxon>
        <taxon>Neopterygii</taxon>
        <taxon>Teleostei</taxon>
        <taxon>Neoteleostei</taxon>
        <taxon>Acanthomorphata</taxon>
        <taxon>Carangaria</taxon>
        <taxon>Pleuronectiformes</taxon>
        <taxon>Pleuronectoidei</taxon>
        <taxon>Scophthalmidae</taxon>
        <taxon>Scophthalmus</taxon>
    </lineage>
</organism>
<evidence type="ECO:0000259" key="16">
    <source>
        <dbReference type="PROSITE" id="PS51192"/>
    </source>
</evidence>
<feature type="compositionally biased region" description="Basic and acidic residues" evidence="15">
    <location>
        <begin position="387"/>
        <end position="398"/>
    </location>
</feature>
<feature type="region of interest" description="Disordered" evidence="15">
    <location>
        <begin position="1205"/>
        <end position="1234"/>
    </location>
</feature>
<feature type="region of interest" description="Disordered" evidence="15">
    <location>
        <begin position="1018"/>
        <end position="1121"/>
    </location>
</feature>
<dbReference type="PANTHER" id="PTHR45629">
    <property type="entry name" value="SNF2/RAD54 FAMILY MEMBER"/>
    <property type="match status" value="1"/>
</dbReference>
<keyword evidence="14" id="KW-0175">Coiled coil</keyword>
<name>A0A8D3DE88_SCOMX</name>
<evidence type="ECO:0000256" key="10">
    <source>
        <dbReference type="ARBA" id="ARBA00023242"/>
    </source>
</evidence>
<comment type="similarity">
    <text evidence="2">Belongs to the SNF2/RAD54 helicase family.</text>
</comment>
<feature type="compositionally biased region" description="Acidic residues" evidence="15">
    <location>
        <begin position="409"/>
        <end position="424"/>
    </location>
</feature>
<dbReference type="InterPro" id="IPR038718">
    <property type="entry name" value="SNF2-like_sf"/>
</dbReference>
<evidence type="ECO:0000256" key="7">
    <source>
        <dbReference type="ARBA" id="ARBA00022840"/>
    </source>
</evidence>
<evidence type="ECO:0000256" key="11">
    <source>
        <dbReference type="ARBA" id="ARBA00071998"/>
    </source>
</evidence>
<dbReference type="PANTHER" id="PTHR45629:SF7">
    <property type="entry name" value="DNA EXCISION REPAIR PROTEIN ERCC-6-RELATED"/>
    <property type="match status" value="1"/>
</dbReference>
<dbReference type="GeneTree" id="ENSGT00940000158057"/>
<feature type="compositionally biased region" description="Basic and acidic residues" evidence="15">
    <location>
        <begin position="1027"/>
        <end position="1036"/>
    </location>
</feature>
<feature type="compositionally biased region" description="Basic and acidic residues" evidence="15">
    <location>
        <begin position="1069"/>
        <end position="1078"/>
    </location>
</feature>
<feature type="compositionally biased region" description="Basic and acidic residues" evidence="15">
    <location>
        <begin position="1"/>
        <end position="10"/>
    </location>
</feature>
<evidence type="ECO:0000256" key="13">
    <source>
        <dbReference type="ARBA" id="ARBA00079118"/>
    </source>
</evidence>
<keyword evidence="7" id="KW-0067">ATP-binding</keyword>
<dbReference type="Proteomes" id="UP000694558">
    <property type="component" value="Chromosome 15"/>
</dbReference>
<feature type="region of interest" description="Disordered" evidence="15">
    <location>
        <begin position="1"/>
        <end position="35"/>
    </location>
</feature>
<evidence type="ECO:0000256" key="8">
    <source>
        <dbReference type="ARBA" id="ARBA00023125"/>
    </source>
</evidence>
<dbReference type="Pfam" id="PF00176">
    <property type="entry name" value="SNF2-rel_dom"/>
    <property type="match status" value="1"/>
</dbReference>
<keyword evidence="4" id="KW-0227">DNA damage</keyword>
<evidence type="ECO:0000256" key="6">
    <source>
        <dbReference type="ARBA" id="ARBA00022806"/>
    </source>
</evidence>
<dbReference type="InterPro" id="IPR050496">
    <property type="entry name" value="SNF2_RAD54_helicase_repair"/>
</dbReference>
<evidence type="ECO:0000256" key="14">
    <source>
        <dbReference type="SAM" id="Coils"/>
    </source>
</evidence>
<feature type="compositionally biased region" description="Basic residues" evidence="15">
    <location>
        <begin position="1079"/>
        <end position="1088"/>
    </location>
</feature>
<evidence type="ECO:0000259" key="17">
    <source>
        <dbReference type="PROSITE" id="PS51194"/>
    </source>
</evidence>
<evidence type="ECO:0000256" key="15">
    <source>
        <dbReference type="SAM" id="MobiDB-lite"/>
    </source>
</evidence>
<dbReference type="SUPFAM" id="SSF52540">
    <property type="entry name" value="P-loop containing nucleoside triphosphate hydrolases"/>
    <property type="match status" value="2"/>
</dbReference>
<evidence type="ECO:0000256" key="4">
    <source>
        <dbReference type="ARBA" id="ARBA00022763"/>
    </source>
</evidence>
<dbReference type="GO" id="GO:0005524">
    <property type="term" value="F:ATP binding"/>
    <property type="evidence" value="ECO:0007669"/>
    <property type="project" value="UniProtKB-KW"/>
</dbReference>
<feature type="compositionally biased region" description="Low complexity" evidence="15">
    <location>
        <begin position="11"/>
        <end position="22"/>
    </location>
</feature>
<reference evidence="18" key="1">
    <citation type="submission" date="2023-05" db="EMBL/GenBank/DDBJ databases">
        <title>High-quality long-read genome of Scophthalmus maximus.</title>
        <authorList>
            <person name="Lien S."/>
            <person name="Martinez P."/>
        </authorList>
    </citation>
    <scope>NUCLEOTIDE SEQUENCE [LARGE SCALE GENOMIC DNA]</scope>
</reference>
<dbReference type="Ensembl" id="ENSSMAT00000036612.1">
    <property type="protein sequence ID" value="ENSSMAP00000057847.1"/>
    <property type="gene ID" value="ENSSMAG00000004581.2"/>
</dbReference>
<dbReference type="Pfam" id="PF00271">
    <property type="entry name" value="Helicase_C"/>
    <property type="match status" value="1"/>
</dbReference>
<dbReference type="Pfam" id="PF25875">
    <property type="entry name" value="WHD_Rad26_CSB"/>
    <property type="match status" value="1"/>
</dbReference>
<feature type="compositionally biased region" description="Acidic residues" evidence="15">
    <location>
        <begin position="359"/>
        <end position="386"/>
    </location>
</feature>
<dbReference type="InterPro" id="IPR027417">
    <property type="entry name" value="P-loop_NTPase"/>
</dbReference>
<keyword evidence="3" id="KW-0547">Nucleotide-binding</keyword>
<evidence type="ECO:0000256" key="2">
    <source>
        <dbReference type="ARBA" id="ARBA00007025"/>
    </source>
</evidence>
<feature type="region of interest" description="Disordered" evidence="15">
    <location>
        <begin position="273"/>
        <end position="433"/>
    </location>
</feature>
<feature type="region of interest" description="Disordered" evidence="15">
    <location>
        <begin position="1248"/>
        <end position="1280"/>
    </location>
</feature>
<comment type="subcellular location">
    <subcellularLocation>
        <location evidence="1">Nucleus</location>
    </subcellularLocation>
</comment>
<dbReference type="InterPro" id="IPR049730">
    <property type="entry name" value="SNF2/RAD54-like_C"/>
</dbReference>
<evidence type="ECO:0000256" key="1">
    <source>
        <dbReference type="ARBA" id="ARBA00004123"/>
    </source>
</evidence>
<dbReference type="CDD" id="cd18000">
    <property type="entry name" value="DEXHc_ERCC6"/>
    <property type="match status" value="1"/>
</dbReference>
<dbReference type="InterPro" id="IPR058951">
    <property type="entry name" value="WHD_Rad26_CSB-like"/>
</dbReference>
<dbReference type="GO" id="GO:0006283">
    <property type="term" value="P:transcription-coupled nucleotide-excision repair"/>
    <property type="evidence" value="ECO:0007669"/>
    <property type="project" value="TreeGrafter"/>
</dbReference>
<dbReference type="InterPro" id="IPR059240">
    <property type="entry name" value="cc_ERCC-6_N"/>
</dbReference>
<keyword evidence="9" id="KW-0234">DNA repair</keyword>
<keyword evidence="6" id="KW-0347">Helicase</keyword>
<evidence type="ECO:0000256" key="9">
    <source>
        <dbReference type="ARBA" id="ARBA00023204"/>
    </source>
</evidence>
<dbReference type="SMART" id="SM00490">
    <property type="entry name" value="HELICc"/>
    <property type="match status" value="1"/>
</dbReference>
<feature type="domain" description="Helicase C-terminal" evidence="17">
    <location>
        <begin position="826"/>
        <end position="985"/>
    </location>
</feature>
<dbReference type="Gene3D" id="3.40.50.10810">
    <property type="entry name" value="Tandem AAA-ATPase domain"/>
    <property type="match status" value="1"/>
</dbReference>
<dbReference type="FunFam" id="3.40.50.300:FF:000863">
    <property type="entry name" value="DNA excision repair protein ERCC-6"/>
    <property type="match status" value="1"/>
</dbReference>
<proteinExistence type="inferred from homology"/>
<dbReference type="GO" id="GO:0016787">
    <property type="term" value="F:hydrolase activity"/>
    <property type="evidence" value="ECO:0007669"/>
    <property type="project" value="UniProtKB-KW"/>
</dbReference>
<dbReference type="InterPro" id="IPR001650">
    <property type="entry name" value="Helicase_C-like"/>
</dbReference>
<gene>
    <name evidence="18" type="primary">ERCC6</name>
</gene>